<dbReference type="SUPFAM" id="SSF54427">
    <property type="entry name" value="NTF2-like"/>
    <property type="match status" value="1"/>
</dbReference>
<evidence type="ECO:0000313" key="1">
    <source>
        <dbReference type="EMBL" id="KAK2771567.1"/>
    </source>
</evidence>
<reference evidence="1" key="1">
    <citation type="submission" date="2023-02" db="EMBL/GenBank/DDBJ databases">
        <title>Colletotrichum kahawae CIFC_Que2 genome sequencing and assembly.</title>
        <authorList>
            <person name="Baroncelli R."/>
        </authorList>
    </citation>
    <scope>NUCLEOTIDE SEQUENCE</scope>
    <source>
        <strain evidence="1">CIFC_Que2</strain>
    </source>
</reference>
<accession>A0AAD9YN93</accession>
<protein>
    <recommendedName>
        <fullName evidence="3">SnoaL-like domain-containing protein</fullName>
    </recommendedName>
</protein>
<dbReference type="InterPro" id="IPR032710">
    <property type="entry name" value="NTF2-like_dom_sf"/>
</dbReference>
<evidence type="ECO:0008006" key="3">
    <source>
        <dbReference type="Google" id="ProtNLM"/>
    </source>
</evidence>
<dbReference type="AlphaFoldDB" id="A0AAD9YN93"/>
<name>A0AAD9YN93_COLKA</name>
<sequence length="165" mass="18559">MAASDSPLTALYEAIGKTMHEFLEAYEHASKANDPSRINTPLTPDCKRHFMPPSFLQAMGVPSDFSVGNEVYEARWATTLPVYSTKRTEINNVAIDVWKKTAAATTVLDSEFIDGESTKLYFAWFMEFTEDGSQIKEVWEYVDSVVQPGIAAKCEKLFEEQKAKD</sequence>
<dbReference type="EMBL" id="VYYT01000079">
    <property type="protein sequence ID" value="KAK2771567.1"/>
    <property type="molecule type" value="Genomic_DNA"/>
</dbReference>
<evidence type="ECO:0000313" key="2">
    <source>
        <dbReference type="Proteomes" id="UP001281614"/>
    </source>
</evidence>
<organism evidence="1 2">
    <name type="scientific">Colletotrichum kahawae</name>
    <name type="common">Coffee berry disease fungus</name>
    <dbReference type="NCBI Taxonomy" id="34407"/>
    <lineage>
        <taxon>Eukaryota</taxon>
        <taxon>Fungi</taxon>
        <taxon>Dikarya</taxon>
        <taxon>Ascomycota</taxon>
        <taxon>Pezizomycotina</taxon>
        <taxon>Sordariomycetes</taxon>
        <taxon>Hypocreomycetidae</taxon>
        <taxon>Glomerellales</taxon>
        <taxon>Glomerellaceae</taxon>
        <taxon>Colletotrichum</taxon>
        <taxon>Colletotrichum gloeosporioides species complex</taxon>
    </lineage>
</organism>
<dbReference type="Proteomes" id="UP001281614">
    <property type="component" value="Unassembled WGS sequence"/>
</dbReference>
<dbReference type="Gene3D" id="3.10.450.50">
    <property type="match status" value="1"/>
</dbReference>
<gene>
    <name evidence="1" type="ORF">CKAH01_04142</name>
</gene>
<proteinExistence type="predicted"/>
<keyword evidence="2" id="KW-1185">Reference proteome</keyword>
<comment type="caution">
    <text evidence="1">The sequence shown here is derived from an EMBL/GenBank/DDBJ whole genome shotgun (WGS) entry which is preliminary data.</text>
</comment>